<protein>
    <submittedName>
        <fullName evidence="5">Uncharacterized protein LOC108251965</fullName>
    </submittedName>
</protein>
<evidence type="ECO:0000313" key="5">
    <source>
        <dbReference type="RefSeq" id="XP_026676855.1"/>
    </source>
</evidence>
<gene>
    <name evidence="5" type="primary">LOC108251965</name>
</gene>
<accession>A0A3Q0IR82</accession>
<feature type="compositionally biased region" description="Acidic residues" evidence="1">
    <location>
        <begin position="181"/>
        <end position="209"/>
    </location>
</feature>
<evidence type="ECO:0000256" key="1">
    <source>
        <dbReference type="SAM" id="MobiDB-lite"/>
    </source>
</evidence>
<keyword evidence="2" id="KW-0812">Transmembrane</keyword>
<name>A0A3Q0IR82_DIACI</name>
<dbReference type="InterPro" id="IPR012464">
    <property type="entry name" value="DUF1676"/>
</dbReference>
<feature type="compositionally biased region" description="Basic and acidic residues" evidence="1">
    <location>
        <begin position="93"/>
        <end position="108"/>
    </location>
</feature>
<dbReference type="AlphaFoldDB" id="A0A3Q0IR82"/>
<feature type="chain" id="PRO_5018272960" evidence="3">
    <location>
        <begin position="23"/>
        <end position="353"/>
    </location>
</feature>
<feature type="transmembrane region" description="Helical" evidence="2">
    <location>
        <begin position="256"/>
        <end position="275"/>
    </location>
</feature>
<dbReference type="GeneID" id="108251965"/>
<evidence type="ECO:0000256" key="3">
    <source>
        <dbReference type="SAM" id="SignalP"/>
    </source>
</evidence>
<feature type="compositionally biased region" description="Basic and acidic residues" evidence="1">
    <location>
        <begin position="132"/>
        <end position="153"/>
    </location>
</feature>
<sequence>MLLLYKYGLILVILLNINEIRTRTLSEPGTGEIQIHNGTALPSPLAVTDVSKAHNVGETRARDSEEDDEENDEDEDESEDDESADEEDDEEASEKAAELDDDYMKNHDMVDTHMTELYNEVVGDKKKKTKSTSKDGASKYEEKPEGEKDKVEYEKDKVLIALAVTDVSKAHNVGETRARDSEEDDEENDEDEDESEDDESADEEDDEEASEKAAELDDDYMKNHDMVDTHMTELYNEVVGEKSPSKKNKKGLKEKILPLLIIPYAIQMFIIPLVVFKLKMLALKAMAIGKLAILILLFNYFKYHHNAKATHVDDQYIHDNQIMAEHYGYSGTPEIGAWVNGRSMEEFSRRRRR</sequence>
<dbReference type="KEGG" id="dci:108251965"/>
<feature type="region of interest" description="Disordered" evidence="1">
    <location>
        <begin position="124"/>
        <end position="153"/>
    </location>
</feature>
<feature type="compositionally biased region" description="Basic and acidic residues" evidence="1">
    <location>
        <begin position="51"/>
        <end position="63"/>
    </location>
</feature>
<keyword evidence="4" id="KW-1185">Reference proteome</keyword>
<evidence type="ECO:0000256" key="2">
    <source>
        <dbReference type="SAM" id="Phobius"/>
    </source>
</evidence>
<keyword evidence="3" id="KW-0732">Signal</keyword>
<evidence type="ECO:0000313" key="4">
    <source>
        <dbReference type="Proteomes" id="UP000079169"/>
    </source>
</evidence>
<feature type="compositionally biased region" description="Basic and acidic residues" evidence="1">
    <location>
        <begin position="210"/>
        <end position="219"/>
    </location>
</feature>
<feature type="region of interest" description="Disordered" evidence="1">
    <location>
        <begin position="171"/>
        <end position="219"/>
    </location>
</feature>
<dbReference type="RefSeq" id="XP_026676855.1">
    <property type="nucleotide sequence ID" value="XM_026821054.1"/>
</dbReference>
<feature type="compositionally biased region" description="Basic and acidic residues" evidence="1">
    <location>
        <begin position="171"/>
        <end position="180"/>
    </location>
</feature>
<feature type="compositionally biased region" description="Acidic residues" evidence="1">
    <location>
        <begin position="64"/>
        <end position="92"/>
    </location>
</feature>
<dbReference type="Proteomes" id="UP000079169">
    <property type="component" value="Unplaced"/>
</dbReference>
<keyword evidence="2" id="KW-0472">Membrane</keyword>
<feature type="region of interest" description="Disordered" evidence="1">
    <location>
        <begin position="48"/>
        <end position="108"/>
    </location>
</feature>
<proteinExistence type="predicted"/>
<dbReference type="Pfam" id="PF07898">
    <property type="entry name" value="DUF1676"/>
    <property type="match status" value="1"/>
</dbReference>
<organism evidence="4 5">
    <name type="scientific">Diaphorina citri</name>
    <name type="common">Asian citrus psyllid</name>
    <dbReference type="NCBI Taxonomy" id="121845"/>
    <lineage>
        <taxon>Eukaryota</taxon>
        <taxon>Metazoa</taxon>
        <taxon>Ecdysozoa</taxon>
        <taxon>Arthropoda</taxon>
        <taxon>Hexapoda</taxon>
        <taxon>Insecta</taxon>
        <taxon>Pterygota</taxon>
        <taxon>Neoptera</taxon>
        <taxon>Paraneoptera</taxon>
        <taxon>Hemiptera</taxon>
        <taxon>Sternorrhyncha</taxon>
        <taxon>Psylloidea</taxon>
        <taxon>Psyllidae</taxon>
        <taxon>Diaphorininae</taxon>
        <taxon>Diaphorina</taxon>
    </lineage>
</organism>
<feature type="signal peptide" evidence="3">
    <location>
        <begin position="1"/>
        <end position="22"/>
    </location>
</feature>
<feature type="transmembrane region" description="Helical" evidence="2">
    <location>
        <begin position="281"/>
        <end position="301"/>
    </location>
</feature>
<keyword evidence="2" id="KW-1133">Transmembrane helix</keyword>
<reference evidence="5" key="1">
    <citation type="submission" date="2025-08" db="UniProtKB">
        <authorList>
            <consortium name="RefSeq"/>
        </authorList>
    </citation>
    <scope>IDENTIFICATION</scope>
</reference>
<dbReference type="PaxDb" id="121845-A0A3Q0IR82"/>